<comment type="catalytic activity">
    <reaction evidence="7">
        <text>L-proline + NADP(+) = 1-pyrroline-2-carboxylate + NADPH + H(+)</text>
        <dbReference type="Rhea" id="RHEA:20317"/>
        <dbReference type="ChEBI" id="CHEBI:15378"/>
        <dbReference type="ChEBI" id="CHEBI:39785"/>
        <dbReference type="ChEBI" id="CHEBI:57783"/>
        <dbReference type="ChEBI" id="CHEBI:58349"/>
        <dbReference type="ChEBI" id="CHEBI:60039"/>
        <dbReference type="EC" id="1.5.1.1"/>
    </reaction>
    <physiologicalReaction direction="right-to-left" evidence="7">
        <dbReference type="Rhea" id="RHEA:20319"/>
    </physiologicalReaction>
</comment>
<dbReference type="PANTHER" id="PTHR13812:SF19">
    <property type="entry name" value="KETIMINE REDUCTASE MU-CRYSTALLIN"/>
    <property type="match status" value="1"/>
</dbReference>
<comment type="catalytic activity">
    <reaction evidence="8">
        <text>(3R)-1,4-thiomorpholine-3-carboxylate + NAD(+) = 3,4-dehydrothiomorpholine-3-carboxylate + NADH + 2 H(+)</text>
        <dbReference type="Rhea" id="RHEA:12504"/>
        <dbReference type="ChEBI" id="CHEBI:15378"/>
        <dbReference type="ChEBI" id="CHEBI:57540"/>
        <dbReference type="ChEBI" id="CHEBI:57945"/>
        <dbReference type="ChEBI" id="CHEBI:58517"/>
        <dbReference type="ChEBI" id="CHEBI:176873"/>
        <dbReference type="EC" id="1.5.1.25"/>
    </reaction>
    <physiologicalReaction direction="right-to-left" evidence="8">
        <dbReference type="Rhea" id="RHEA:12506"/>
    </physiologicalReaction>
</comment>
<dbReference type="GO" id="GO:0005737">
    <property type="term" value="C:cytoplasm"/>
    <property type="evidence" value="ECO:0007669"/>
    <property type="project" value="TreeGrafter"/>
</dbReference>
<keyword evidence="19" id="KW-1185">Reference proteome</keyword>
<dbReference type="OrthoDB" id="41492at2759"/>
<comment type="subunit">
    <text evidence="15">Homodimer. Binds the thyroid hormone triiodothyronine (T3); T3 binding inhibits enzymatic activity.</text>
</comment>
<dbReference type="InterPro" id="IPR003462">
    <property type="entry name" value="ODC_Mu_crystall"/>
</dbReference>
<evidence type="ECO:0000256" key="13">
    <source>
        <dbReference type="ARBA" id="ARBA00093264"/>
    </source>
</evidence>
<comment type="catalytic activity">
    <reaction evidence="6">
        <text>Delta(2)-thiazoline-2-carboxylate + NADPH + 2 H(+) = L-thiazolidine-2-carboxylate + NADP(+)</text>
        <dbReference type="Rhea" id="RHEA:68072"/>
        <dbReference type="ChEBI" id="CHEBI:15378"/>
        <dbReference type="ChEBI" id="CHEBI:57783"/>
        <dbReference type="ChEBI" id="CHEBI:58349"/>
        <dbReference type="ChEBI" id="CHEBI:176895"/>
        <dbReference type="ChEBI" id="CHEBI:176896"/>
    </reaction>
    <physiologicalReaction direction="left-to-right" evidence="6">
        <dbReference type="Rhea" id="RHEA:68073"/>
    </physiologicalReaction>
</comment>
<dbReference type="PANTHER" id="PTHR13812">
    <property type="entry name" value="KETIMINE REDUCTASE MU-CRYSTALLIN"/>
    <property type="match status" value="1"/>
</dbReference>
<feature type="chain" id="PRO_5026863411" description="Ketimine reductase mu-crystallin" evidence="18">
    <location>
        <begin position="22"/>
        <end position="376"/>
    </location>
</feature>
<evidence type="ECO:0000256" key="15">
    <source>
        <dbReference type="ARBA" id="ARBA00093567"/>
    </source>
</evidence>
<evidence type="ECO:0000256" key="16">
    <source>
        <dbReference type="ARBA" id="ARBA00093598"/>
    </source>
</evidence>
<dbReference type="GO" id="GO:0042562">
    <property type="term" value="F:hormone binding"/>
    <property type="evidence" value="ECO:0007669"/>
    <property type="project" value="TreeGrafter"/>
</dbReference>
<dbReference type="Pfam" id="PF02423">
    <property type="entry name" value="OCD_Mu_crystall"/>
    <property type="match status" value="1"/>
</dbReference>
<comment type="catalytic activity">
    <reaction evidence="10">
        <text>(R)-lanthionine ketimine + NADPH + 2 H(+) = (3R,5R)-1,4-thiomorpholine-3,5-dicarboxylate + NADP(+)</text>
        <dbReference type="Rhea" id="RHEA:68040"/>
        <dbReference type="ChEBI" id="CHEBI:15378"/>
        <dbReference type="ChEBI" id="CHEBI:57783"/>
        <dbReference type="ChEBI" id="CHEBI:58349"/>
        <dbReference type="ChEBI" id="CHEBI:176891"/>
        <dbReference type="ChEBI" id="CHEBI:176892"/>
    </reaction>
    <physiologicalReaction direction="left-to-right" evidence="10">
        <dbReference type="Rhea" id="RHEA:68041"/>
    </physiologicalReaction>
</comment>
<evidence type="ECO:0000256" key="6">
    <source>
        <dbReference type="ARBA" id="ARBA00093197"/>
    </source>
</evidence>
<dbReference type="PIRSF" id="PIRSF001439">
    <property type="entry name" value="CryM"/>
    <property type="match status" value="1"/>
</dbReference>
<comment type="catalytic activity">
    <reaction evidence="12">
        <text>(3R)-1,4-thiomorpholine-3-carboxylate + NADP(+) = 3,4-dehydrothiomorpholine-3-carboxylate + NADPH + 2 H(+)</text>
        <dbReference type="Rhea" id="RHEA:12500"/>
        <dbReference type="ChEBI" id="CHEBI:15378"/>
        <dbReference type="ChEBI" id="CHEBI:57783"/>
        <dbReference type="ChEBI" id="CHEBI:58349"/>
        <dbReference type="ChEBI" id="CHEBI:58517"/>
        <dbReference type="ChEBI" id="CHEBI:176873"/>
        <dbReference type="EC" id="1.5.1.25"/>
    </reaction>
    <physiologicalReaction direction="right-to-left" evidence="12">
        <dbReference type="Rhea" id="RHEA:12502"/>
    </physiologicalReaction>
</comment>
<name>A0A6J0C5B7_NEOLC</name>
<dbReference type="Proteomes" id="UP000829291">
    <property type="component" value="Chromosome 5"/>
</dbReference>
<dbReference type="KEGG" id="nlo:107226258"/>
<reference evidence="20" key="1">
    <citation type="submission" date="2025-08" db="UniProtKB">
        <authorList>
            <consortium name="RefSeq"/>
        </authorList>
    </citation>
    <scope>IDENTIFICATION</scope>
    <source>
        <tissue evidence="20">Thorax and Abdomen</tissue>
    </source>
</reference>
<feature type="signal peptide" evidence="18">
    <location>
        <begin position="1"/>
        <end position="21"/>
    </location>
</feature>
<comment type="catalytic activity">
    <reaction evidence="5">
        <text>L-pipecolate + NAD(+) = Delta(1)-piperideine-2-carboxylate + NADH + H(+)</text>
        <dbReference type="Rhea" id="RHEA:30807"/>
        <dbReference type="ChEBI" id="CHEBI:15378"/>
        <dbReference type="ChEBI" id="CHEBI:57540"/>
        <dbReference type="ChEBI" id="CHEBI:57945"/>
        <dbReference type="ChEBI" id="CHEBI:61185"/>
        <dbReference type="ChEBI" id="CHEBI:77631"/>
        <dbReference type="EC" id="1.5.1.1"/>
    </reaction>
    <physiologicalReaction direction="right-to-left" evidence="5">
        <dbReference type="Rhea" id="RHEA:30809"/>
    </physiologicalReaction>
</comment>
<comment type="catalytic activity">
    <reaction evidence="13">
        <text>L-proline + NAD(+) = 1-pyrroline-2-carboxylate + NADH + H(+)</text>
        <dbReference type="Rhea" id="RHEA:20321"/>
        <dbReference type="ChEBI" id="CHEBI:15378"/>
        <dbReference type="ChEBI" id="CHEBI:39785"/>
        <dbReference type="ChEBI" id="CHEBI:57540"/>
        <dbReference type="ChEBI" id="CHEBI:57945"/>
        <dbReference type="ChEBI" id="CHEBI:60039"/>
        <dbReference type="EC" id="1.5.1.1"/>
    </reaction>
    <physiologicalReaction direction="right-to-left" evidence="13">
        <dbReference type="Rhea" id="RHEA:20323"/>
    </physiologicalReaction>
</comment>
<evidence type="ECO:0000256" key="10">
    <source>
        <dbReference type="ARBA" id="ARBA00093248"/>
    </source>
</evidence>
<dbReference type="FunCoup" id="A0A6J0C5B7">
    <property type="interactions" value="9"/>
</dbReference>
<evidence type="ECO:0000256" key="11">
    <source>
        <dbReference type="ARBA" id="ARBA00093250"/>
    </source>
</evidence>
<dbReference type="GO" id="GO:0050241">
    <property type="term" value="F:pyrroline-2-carboxylate reductase activity"/>
    <property type="evidence" value="ECO:0007669"/>
    <property type="project" value="UniProtKB-EC"/>
</dbReference>
<dbReference type="Gene3D" id="3.30.1780.10">
    <property type="entry name" value="ornithine cyclodeaminase, domain 1"/>
    <property type="match status" value="1"/>
</dbReference>
<evidence type="ECO:0000256" key="18">
    <source>
        <dbReference type="SAM" id="SignalP"/>
    </source>
</evidence>
<keyword evidence="18" id="KW-0732">Signal</keyword>
<evidence type="ECO:0000256" key="14">
    <source>
        <dbReference type="ARBA" id="ARBA00093273"/>
    </source>
</evidence>
<evidence type="ECO:0000256" key="1">
    <source>
        <dbReference type="ARBA" id="ARBA00008903"/>
    </source>
</evidence>
<dbReference type="Gene3D" id="3.40.50.720">
    <property type="entry name" value="NAD(P)-binding Rossmann-like Domain"/>
    <property type="match status" value="1"/>
</dbReference>
<comment type="similarity">
    <text evidence="1">Belongs to the ornithine cyclodeaminase/mu-crystallin family.</text>
</comment>
<dbReference type="InterPro" id="IPR036291">
    <property type="entry name" value="NAD(P)-bd_dom_sf"/>
</dbReference>
<dbReference type="InterPro" id="IPR023401">
    <property type="entry name" value="ODC_N"/>
</dbReference>
<comment type="catalytic activity">
    <reaction evidence="9">
        <text>(S)-cystathionine ketimine + NADPH + 2 H(+) = (3R,5S)-2,3,5,6,7-pentahydro-1,4-thiazepine-3,5-dicarboxylate + NADP(+)</text>
        <dbReference type="Rhea" id="RHEA:68036"/>
        <dbReference type="ChEBI" id="CHEBI:15378"/>
        <dbReference type="ChEBI" id="CHEBI:57783"/>
        <dbReference type="ChEBI" id="CHEBI:58349"/>
        <dbReference type="ChEBI" id="CHEBI:176808"/>
        <dbReference type="ChEBI" id="CHEBI:176810"/>
    </reaction>
    <physiologicalReaction direction="left-to-right" evidence="9">
        <dbReference type="Rhea" id="RHEA:68037"/>
    </physiologicalReaction>
</comment>
<dbReference type="RefSeq" id="XP_015522506.1">
    <property type="nucleotide sequence ID" value="XM_015667020.2"/>
</dbReference>
<evidence type="ECO:0000256" key="3">
    <source>
        <dbReference type="ARBA" id="ARBA00015173"/>
    </source>
</evidence>
<evidence type="ECO:0000256" key="17">
    <source>
        <dbReference type="ARBA" id="ARBA00093650"/>
    </source>
</evidence>
<proteinExistence type="inferred from homology"/>
<dbReference type="EC" id="1.5.1.25" evidence="2"/>
<evidence type="ECO:0000256" key="9">
    <source>
        <dbReference type="ARBA" id="ARBA00093227"/>
    </source>
</evidence>
<dbReference type="GO" id="GO:0047127">
    <property type="term" value="F:thiomorpholine-carboxylate dehydrogenase activity"/>
    <property type="evidence" value="ECO:0007669"/>
    <property type="project" value="UniProtKB-EC"/>
</dbReference>
<comment type="catalytic activity">
    <reaction evidence="11">
        <text>(S)-cystathionine ketimine + NADH + 2 H(+) = (3R,5S)-2,3,5,6,7-pentahydro-1,4-thiazepine-3,5-dicarboxylate + NAD(+)</text>
        <dbReference type="Rhea" id="RHEA:68032"/>
        <dbReference type="ChEBI" id="CHEBI:15378"/>
        <dbReference type="ChEBI" id="CHEBI:57540"/>
        <dbReference type="ChEBI" id="CHEBI:57945"/>
        <dbReference type="ChEBI" id="CHEBI:176808"/>
        <dbReference type="ChEBI" id="CHEBI:176810"/>
    </reaction>
    <physiologicalReaction direction="left-to-right" evidence="11">
        <dbReference type="Rhea" id="RHEA:68033"/>
    </physiologicalReaction>
</comment>
<accession>A0A6J0C5B7</accession>
<dbReference type="InParanoid" id="A0A6J0C5B7"/>
<dbReference type="EC" id="1.5.1.1" evidence="16"/>
<evidence type="ECO:0000313" key="19">
    <source>
        <dbReference type="Proteomes" id="UP000829291"/>
    </source>
</evidence>
<comment type="catalytic activity">
    <reaction evidence="14">
        <text>L-pipecolate + NADP(+) = Delta(1)-piperideine-2-carboxylate + NADPH + H(+)</text>
        <dbReference type="Rhea" id="RHEA:12524"/>
        <dbReference type="ChEBI" id="CHEBI:15378"/>
        <dbReference type="ChEBI" id="CHEBI:57783"/>
        <dbReference type="ChEBI" id="CHEBI:58349"/>
        <dbReference type="ChEBI" id="CHEBI:61185"/>
        <dbReference type="ChEBI" id="CHEBI:77631"/>
        <dbReference type="EC" id="1.5.1.1"/>
    </reaction>
    <physiologicalReaction direction="right-to-left" evidence="14">
        <dbReference type="Rhea" id="RHEA:12526"/>
    </physiologicalReaction>
</comment>
<evidence type="ECO:0000313" key="20">
    <source>
        <dbReference type="RefSeq" id="XP_015522506.1"/>
    </source>
</evidence>
<evidence type="ECO:0000256" key="2">
    <source>
        <dbReference type="ARBA" id="ARBA00012883"/>
    </source>
</evidence>
<gene>
    <name evidence="20" type="primary">LOC107226258</name>
</gene>
<dbReference type="SUPFAM" id="SSF51735">
    <property type="entry name" value="NAD(P)-binding Rossmann-fold domains"/>
    <property type="match status" value="1"/>
</dbReference>
<dbReference type="AlphaFoldDB" id="A0A6J0C5B7"/>
<evidence type="ECO:0000256" key="7">
    <source>
        <dbReference type="ARBA" id="ARBA00093203"/>
    </source>
</evidence>
<evidence type="ECO:0000256" key="5">
    <source>
        <dbReference type="ARBA" id="ARBA00093190"/>
    </source>
</evidence>
<sequence length="376" mass="40955">MLKCPWLILVSELLIIGYSATNTSLTVTPLSGNNSAREMATGLPIFLNEARVSQLLDGQWLPLIDAMHQALLASALKHAVPPLRSFTPIRDEGIMLTMPGYVDFNNDVHEGEPVLACKVVTSFTGNSERENPLPNILGTILLFDVTSGKLTCVLEATEITARRTAAASVAATNILYKKRHSLSNSSDEPIVLGIFGAGVQGKNHALAFHAAYSNISEIRIWNHRLPKAERLVAELKTLGINQARVARTGRECAEGADILVTATSSSEPILFDEWVKNGAHINAVGSGRFHYCELDLPLYRRVKIYLDNESSGRNELRGLVVQGISLITSVGNVFLEPNLMPGKQDITVFHSIGMAAEDALAAQLVYKRHLLSRPSN</sequence>
<evidence type="ECO:0000256" key="12">
    <source>
        <dbReference type="ARBA" id="ARBA00093263"/>
    </source>
</evidence>
<evidence type="ECO:0000256" key="4">
    <source>
        <dbReference type="ARBA" id="ARBA00033420"/>
    </source>
</evidence>
<organism evidence="20">
    <name type="scientific">Neodiprion lecontei</name>
    <name type="common">Redheaded pine sawfly</name>
    <dbReference type="NCBI Taxonomy" id="441921"/>
    <lineage>
        <taxon>Eukaryota</taxon>
        <taxon>Metazoa</taxon>
        <taxon>Ecdysozoa</taxon>
        <taxon>Arthropoda</taxon>
        <taxon>Hexapoda</taxon>
        <taxon>Insecta</taxon>
        <taxon>Pterygota</taxon>
        <taxon>Neoptera</taxon>
        <taxon>Endopterygota</taxon>
        <taxon>Hymenoptera</taxon>
        <taxon>Tenthredinoidea</taxon>
        <taxon>Diprionidae</taxon>
        <taxon>Diprioninae</taxon>
        <taxon>Neodiprion</taxon>
    </lineage>
</organism>
<dbReference type="GeneID" id="107226258"/>
<protein>
    <recommendedName>
        <fullName evidence="3">Ketimine reductase mu-crystallin</fullName>
        <ecNumber evidence="16">1.5.1.1</ecNumber>
        <ecNumber evidence="2">1.5.1.25</ecNumber>
    </recommendedName>
    <alternativeName>
        <fullName evidence="17">1-piperideine-2-carboxylate/1-pyrroline-2-carboxylate reductase</fullName>
    </alternativeName>
    <alternativeName>
        <fullName evidence="4">NADP-regulated thyroid-hormone-binding protein</fullName>
    </alternativeName>
</protein>
<evidence type="ECO:0000256" key="8">
    <source>
        <dbReference type="ARBA" id="ARBA00093226"/>
    </source>
</evidence>